<dbReference type="PANTHER" id="PTHR42784">
    <property type="entry name" value="PYRANOSE 2-OXIDASE"/>
    <property type="match status" value="1"/>
</dbReference>
<organism evidence="8 9">
    <name type="scientific">Psychromarinibacter halotolerans</name>
    <dbReference type="NCBI Taxonomy" id="1775175"/>
    <lineage>
        <taxon>Bacteria</taxon>
        <taxon>Pseudomonadati</taxon>
        <taxon>Pseudomonadota</taxon>
        <taxon>Alphaproteobacteria</taxon>
        <taxon>Rhodobacterales</taxon>
        <taxon>Paracoccaceae</taxon>
        <taxon>Psychromarinibacter</taxon>
    </lineage>
</organism>
<comment type="similarity">
    <text evidence="2">Belongs to the GMC oxidoreductase family.</text>
</comment>
<feature type="domain" description="Glucose-methanol-choline oxidoreductase C-terminal" evidence="7">
    <location>
        <begin position="402"/>
        <end position="463"/>
    </location>
</feature>
<dbReference type="EMBL" id="JBHRTB010000010">
    <property type="protein sequence ID" value="MFC3142434.1"/>
    <property type="molecule type" value="Genomic_DNA"/>
</dbReference>
<sequence>MFETITAEQAAADQWDVVIAGSSFAAMFFLAGLPRDARVLVVEKGPTVSHADQLATMELPRAEFRFDNRSGRPKHWVAHTMFGGNSNCWWGQVPRFHPSDFTLFEDHGVGAPWPIRYDDLEPFYAEVEAIMEIAGPDDDPVHPRSGPFPFPAHPVSRSDAACIAARPDIWLPVACARANGGRRAGCCTNGVCDLCPVDSKFTVLNGIDAFVRDNVRLVSGAEVRAVSVEAGTATGVMLREADGTERSVRAGLVAVAANAIGNAAILLRSGLTSPALGRYLHEQVSLEMIVDVGAPNYFGGTSITGHCYGFYDGPHRATAGAVLLENYNAPNELRTDRGRWTERLKLKLIAEDLPQADNRVTLGEDDAAEITWIGHSDYAYAGIERAEAGLADVFPFPLEGVVSKHFSETEAHIQGTHRMGADAGTSVTDGYLRCHEVDGLFALGAGAYPTSSAANPTLTLSALSLRAARSV</sequence>
<dbReference type="InterPro" id="IPR051473">
    <property type="entry name" value="P2Ox-like"/>
</dbReference>
<dbReference type="PANTHER" id="PTHR42784:SF1">
    <property type="entry name" value="PYRANOSE 2-OXIDASE"/>
    <property type="match status" value="1"/>
</dbReference>
<dbReference type="Pfam" id="PF05199">
    <property type="entry name" value="GMC_oxred_C"/>
    <property type="match status" value="1"/>
</dbReference>
<gene>
    <name evidence="8" type="ORF">ACFOGP_06925</name>
</gene>
<comment type="caution">
    <text evidence="8">The sequence shown here is derived from an EMBL/GenBank/DDBJ whole genome shotgun (WGS) entry which is preliminary data.</text>
</comment>
<dbReference type="InterPro" id="IPR000172">
    <property type="entry name" value="GMC_OxRdtase_N"/>
</dbReference>
<proteinExistence type="inferred from homology"/>
<feature type="domain" description="Glucose-methanol-choline oxidoreductase N-terminal" evidence="6">
    <location>
        <begin position="80"/>
        <end position="283"/>
    </location>
</feature>
<evidence type="ECO:0000256" key="2">
    <source>
        <dbReference type="ARBA" id="ARBA00010790"/>
    </source>
</evidence>
<dbReference type="Proteomes" id="UP001595632">
    <property type="component" value="Unassembled WGS sequence"/>
</dbReference>
<keyword evidence="5" id="KW-0560">Oxidoreductase</keyword>
<evidence type="ECO:0000313" key="8">
    <source>
        <dbReference type="EMBL" id="MFC3142434.1"/>
    </source>
</evidence>
<evidence type="ECO:0000313" key="9">
    <source>
        <dbReference type="Proteomes" id="UP001595632"/>
    </source>
</evidence>
<comment type="cofactor">
    <cofactor evidence="1">
        <name>FAD</name>
        <dbReference type="ChEBI" id="CHEBI:57692"/>
    </cofactor>
</comment>
<dbReference type="RefSeq" id="WP_275633921.1">
    <property type="nucleotide sequence ID" value="NZ_JARGYD010000007.1"/>
</dbReference>
<protein>
    <submittedName>
        <fullName evidence="8">GMC oxidoreductase</fullName>
    </submittedName>
</protein>
<evidence type="ECO:0000259" key="7">
    <source>
        <dbReference type="Pfam" id="PF05199"/>
    </source>
</evidence>
<evidence type="ECO:0000256" key="4">
    <source>
        <dbReference type="ARBA" id="ARBA00022827"/>
    </source>
</evidence>
<accession>A0ABV7GQB2</accession>
<reference evidence="9" key="1">
    <citation type="journal article" date="2019" name="Int. J. Syst. Evol. Microbiol.">
        <title>The Global Catalogue of Microorganisms (GCM) 10K type strain sequencing project: providing services to taxonomists for standard genome sequencing and annotation.</title>
        <authorList>
            <consortium name="The Broad Institute Genomics Platform"/>
            <consortium name="The Broad Institute Genome Sequencing Center for Infectious Disease"/>
            <person name="Wu L."/>
            <person name="Ma J."/>
        </authorList>
    </citation>
    <scope>NUCLEOTIDE SEQUENCE [LARGE SCALE GENOMIC DNA]</scope>
    <source>
        <strain evidence="9">KCTC 52366</strain>
    </source>
</reference>
<evidence type="ECO:0000256" key="3">
    <source>
        <dbReference type="ARBA" id="ARBA00022630"/>
    </source>
</evidence>
<dbReference type="InterPro" id="IPR007867">
    <property type="entry name" value="GMC_OxRtase_C"/>
</dbReference>
<keyword evidence="9" id="KW-1185">Reference proteome</keyword>
<dbReference type="SUPFAM" id="SSF51905">
    <property type="entry name" value="FAD/NAD(P)-binding domain"/>
    <property type="match status" value="1"/>
</dbReference>
<evidence type="ECO:0000256" key="5">
    <source>
        <dbReference type="ARBA" id="ARBA00023002"/>
    </source>
</evidence>
<evidence type="ECO:0000256" key="1">
    <source>
        <dbReference type="ARBA" id="ARBA00001974"/>
    </source>
</evidence>
<name>A0ABV7GQB2_9RHOB</name>
<dbReference type="InterPro" id="IPR036188">
    <property type="entry name" value="FAD/NAD-bd_sf"/>
</dbReference>
<keyword evidence="4" id="KW-0274">FAD</keyword>
<dbReference type="Pfam" id="PF00732">
    <property type="entry name" value="GMC_oxred_N"/>
    <property type="match status" value="1"/>
</dbReference>
<dbReference type="Gene3D" id="3.50.50.60">
    <property type="entry name" value="FAD/NAD(P)-binding domain"/>
    <property type="match status" value="2"/>
</dbReference>
<evidence type="ECO:0000259" key="6">
    <source>
        <dbReference type="Pfam" id="PF00732"/>
    </source>
</evidence>
<keyword evidence="3" id="KW-0285">Flavoprotein</keyword>